<dbReference type="OrthoDB" id="3181259at2759"/>
<keyword evidence="3" id="KW-1185">Reference proteome</keyword>
<proteinExistence type="predicted"/>
<feature type="domain" description="F-box" evidence="1">
    <location>
        <begin position="89"/>
        <end position="137"/>
    </location>
</feature>
<dbReference type="Proteomes" id="UP000053558">
    <property type="component" value="Unassembled WGS sequence"/>
</dbReference>
<protein>
    <recommendedName>
        <fullName evidence="1">F-box domain-containing protein</fullName>
    </recommendedName>
</protein>
<accession>A0A5M3MPD7</accession>
<evidence type="ECO:0000259" key="1">
    <source>
        <dbReference type="Pfam" id="PF12937"/>
    </source>
</evidence>
<gene>
    <name evidence="2" type="ORF">CONPUDRAFT_165162</name>
</gene>
<comment type="caution">
    <text evidence="2">The sequence shown here is derived from an EMBL/GenBank/DDBJ whole genome shotgun (WGS) entry which is preliminary data.</text>
</comment>
<evidence type="ECO:0000313" key="2">
    <source>
        <dbReference type="EMBL" id="EIW80920.1"/>
    </source>
</evidence>
<dbReference type="SUPFAM" id="SSF81383">
    <property type="entry name" value="F-box domain"/>
    <property type="match status" value="1"/>
</dbReference>
<sequence>MPGTLKRTTRRELTLTRSFTTAIKSKITGNHAKASSNLSIIAPPLDISTNSSHYMEIRPPMPSPMLNARPIPRRQTSHLAPKRLRHPIHAIPRELLLYVFHLASDQDPLTLLTITHVSSPWRRLAICAPLLWRTLYLPACPSIEDWTIRAFPCMLQVRVAATHPSQAALVSHRLVPHIARVKRMEVHIERWAPYMWNAVMSSFCPPFSDYQSKHSGELTTAPVLESLVLSHPTNDDPKEFTPFGGSLPSLRFLLLDGIRFAPLPGLFHNLLCLDWAVRPFGDSAVGMSGVREVLGVLSVCDSLRSLCISFPPPSAHRRVSRIGDATYVPRHSQVLDNGGGVVVMLRLESLSIKLHSSNADVPSEISTLLGRLVLPNIRYISLVDAKPSEVFTPPTRRPRNLRQVSATPALTAFHRTLALLAPTALRYLRIEGRWFSRKEVGDLVRGLPGVRRVEVSGMGCQVESAFLPGFSVRKWDAKGFVAVRV</sequence>
<evidence type="ECO:0000313" key="3">
    <source>
        <dbReference type="Proteomes" id="UP000053558"/>
    </source>
</evidence>
<name>A0A5M3MPD7_CONPW</name>
<dbReference type="InterPro" id="IPR001810">
    <property type="entry name" value="F-box_dom"/>
</dbReference>
<dbReference type="RefSeq" id="XP_007768375.1">
    <property type="nucleotide sequence ID" value="XM_007770185.1"/>
</dbReference>
<dbReference type="InterPro" id="IPR036047">
    <property type="entry name" value="F-box-like_dom_sf"/>
</dbReference>
<dbReference type="EMBL" id="JH711578">
    <property type="protein sequence ID" value="EIW80920.1"/>
    <property type="molecule type" value="Genomic_DNA"/>
</dbReference>
<dbReference type="AlphaFoldDB" id="A0A5M3MPD7"/>
<organism evidence="2 3">
    <name type="scientific">Coniophora puteana (strain RWD-64-598)</name>
    <name type="common">Brown rot fungus</name>
    <dbReference type="NCBI Taxonomy" id="741705"/>
    <lineage>
        <taxon>Eukaryota</taxon>
        <taxon>Fungi</taxon>
        <taxon>Dikarya</taxon>
        <taxon>Basidiomycota</taxon>
        <taxon>Agaricomycotina</taxon>
        <taxon>Agaricomycetes</taxon>
        <taxon>Agaricomycetidae</taxon>
        <taxon>Boletales</taxon>
        <taxon>Coniophorineae</taxon>
        <taxon>Coniophoraceae</taxon>
        <taxon>Coniophora</taxon>
    </lineage>
</organism>
<dbReference type="GeneID" id="19205262"/>
<dbReference type="KEGG" id="cput:CONPUDRAFT_165162"/>
<dbReference type="Gene3D" id="1.20.1280.50">
    <property type="match status" value="1"/>
</dbReference>
<reference evidence="3" key="1">
    <citation type="journal article" date="2012" name="Science">
        <title>The Paleozoic origin of enzymatic lignin decomposition reconstructed from 31 fungal genomes.</title>
        <authorList>
            <person name="Floudas D."/>
            <person name="Binder M."/>
            <person name="Riley R."/>
            <person name="Barry K."/>
            <person name="Blanchette R.A."/>
            <person name="Henrissat B."/>
            <person name="Martinez A.T."/>
            <person name="Otillar R."/>
            <person name="Spatafora J.W."/>
            <person name="Yadav J.S."/>
            <person name="Aerts A."/>
            <person name="Benoit I."/>
            <person name="Boyd A."/>
            <person name="Carlson A."/>
            <person name="Copeland A."/>
            <person name="Coutinho P.M."/>
            <person name="de Vries R.P."/>
            <person name="Ferreira P."/>
            <person name="Findley K."/>
            <person name="Foster B."/>
            <person name="Gaskell J."/>
            <person name="Glotzer D."/>
            <person name="Gorecki P."/>
            <person name="Heitman J."/>
            <person name="Hesse C."/>
            <person name="Hori C."/>
            <person name="Igarashi K."/>
            <person name="Jurgens J.A."/>
            <person name="Kallen N."/>
            <person name="Kersten P."/>
            <person name="Kohler A."/>
            <person name="Kuees U."/>
            <person name="Kumar T.K.A."/>
            <person name="Kuo A."/>
            <person name="LaButti K."/>
            <person name="Larrondo L.F."/>
            <person name="Lindquist E."/>
            <person name="Ling A."/>
            <person name="Lombard V."/>
            <person name="Lucas S."/>
            <person name="Lundell T."/>
            <person name="Martin R."/>
            <person name="McLaughlin D.J."/>
            <person name="Morgenstern I."/>
            <person name="Morin E."/>
            <person name="Murat C."/>
            <person name="Nagy L.G."/>
            <person name="Nolan M."/>
            <person name="Ohm R.A."/>
            <person name="Patyshakuliyeva A."/>
            <person name="Rokas A."/>
            <person name="Ruiz-Duenas F.J."/>
            <person name="Sabat G."/>
            <person name="Salamov A."/>
            <person name="Samejima M."/>
            <person name="Schmutz J."/>
            <person name="Slot J.C."/>
            <person name="St John F."/>
            <person name="Stenlid J."/>
            <person name="Sun H."/>
            <person name="Sun S."/>
            <person name="Syed K."/>
            <person name="Tsang A."/>
            <person name="Wiebenga A."/>
            <person name="Young D."/>
            <person name="Pisabarro A."/>
            <person name="Eastwood D.C."/>
            <person name="Martin F."/>
            <person name="Cullen D."/>
            <person name="Grigoriev I.V."/>
            <person name="Hibbett D.S."/>
        </authorList>
    </citation>
    <scope>NUCLEOTIDE SEQUENCE [LARGE SCALE GENOMIC DNA]</scope>
    <source>
        <strain evidence="3">RWD-64-598 SS2</strain>
    </source>
</reference>
<dbReference type="OMA" id="RACTLDI"/>
<dbReference type="Pfam" id="PF12937">
    <property type="entry name" value="F-box-like"/>
    <property type="match status" value="1"/>
</dbReference>